<sequence length="343" mass="38806">MAGDPRAWISGDESAAAMLSRLQASRPALLVPPLHRVPLRTGNVVEIAGPSHSGKSQVLLEAAMHCILPKEWKGTHFGGLEKIVVYFDLDCRFDVLRLSNALRIRIMDSYGLACNALLEFKEGSHKDDSKDADICPFDDELFFACMRRFLYIRCYSTLEFLAALKTMHHQMLKEYEALGVKSHFLIIDSIGAYHWIDRSCQPSTLGDNRRKGLSLQCLTEAVVHEIRNLLRTHPMLVLATKATIFGVGTSSNDRQRTVGKHLLQDTIGSMTSTKETQQHQYREYMPSIWQSFVTHRICLRASDRTATDIGDKASPIYTSEWVLPQLNHLDKFVIRDDGIFMLP</sequence>
<keyword evidence="2" id="KW-1185">Reference proteome</keyword>
<protein>
    <submittedName>
        <fullName evidence="1">DNA-repair protein XRCC2 protein</fullName>
    </submittedName>
</protein>
<evidence type="ECO:0000313" key="2">
    <source>
        <dbReference type="Proteomes" id="UP000827976"/>
    </source>
</evidence>
<comment type="caution">
    <text evidence="1">The sequence shown here is derived from an EMBL/GenBank/DDBJ whole genome shotgun (WGS) entry which is preliminary data.</text>
</comment>
<gene>
    <name evidence="1" type="ORF">IHE45_14G069900</name>
</gene>
<dbReference type="EMBL" id="CM037024">
    <property type="protein sequence ID" value="KAH7663644.1"/>
    <property type="molecule type" value="Genomic_DNA"/>
</dbReference>
<dbReference type="Proteomes" id="UP000827976">
    <property type="component" value="Chromosome 14"/>
</dbReference>
<organism evidence="1 2">
    <name type="scientific">Dioscorea alata</name>
    <name type="common">Purple yam</name>
    <dbReference type="NCBI Taxonomy" id="55571"/>
    <lineage>
        <taxon>Eukaryota</taxon>
        <taxon>Viridiplantae</taxon>
        <taxon>Streptophyta</taxon>
        <taxon>Embryophyta</taxon>
        <taxon>Tracheophyta</taxon>
        <taxon>Spermatophyta</taxon>
        <taxon>Magnoliopsida</taxon>
        <taxon>Liliopsida</taxon>
        <taxon>Dioscoreales</taxon>
        <taxon>Dioscoreaceae</taxon>
        <taxon>Dioscorea</taxon>
    </lineage>
</organism>
<reference evidence="2" key="1">
    <citation type="journal article" date="2022" name="Nat. Commun.">
        <title>Chromosome evolution and the genetic basis of agronomically important traits in greater yam.</title>
        <authorList>
            <person name="Bredeson J.V."/>
            <person name="Lyons J.B."/>
            <person name="Oniyinde I.O."/>
            <person name="Okereke N.R."/>
            <person name="Kolade O."/>
            <person name="Nnabue I."/>
            <person name="Nwadili C.O."/>
            <person name="Hribova E."/>
            <person name="Parker M."/>
            <person name="Nwogha J."/>
            <person name="Shu S."/>
            <person name="Carlson J."/>
            <person name="Kariba R."/>
            <person name="Muthemba S."/>
            <person name="Knop K."/>
            <person name="Barton G.J."/>
            <person name="Sherwood A.V."/>
            <person name="Lopez-Montes A."/>
            <person name="Asiedu R."/>
            <person name="Jamnadass R."/>
            <person name="Muchugi A."/>
            <person name="Goodstein D."/>
            <person name="Egesi C.N."/>
            <person name="Featherston J."/>
            <person name="Asfaw A."/>
            <person name="Simpson G.G."/>
            <person name="Dolezel J."/>
            <person name="Hendre P.S."/>
            <person name="Van Deynze A."/>
            <person name="Kumar P.L."/>
            <person name="Obidiegwu J.E."/>
            <person name="Bhattacharjee R."/>
            <person name="Rokhsar D.S."/>
        </authorList>
    </citation>
    <scope>NUCLEOTIDE SEQUENCE [LARGE SCALE GENOMIC DNA]</scope>
    <source>
        <strain evidence="2">cv. TDa95/00328</strain>
    </source>
</reference>
<accession>A0ACB7USJ7</accession>
<name>A0ACB7USJ7_DIOAL</name>
<evidence type="ECO:0000313" key="1">
    <source>
        <dbReference type="EMBL" id="KAH7663644.1"/>
    </source>
</evidence>
<proteinExistence type="predicted"/>